<name>A0A1G2JPN3_9BACT</name>
<dbReference type="EMBL" id="MHPU01000012">
    <property type="protein sequence ID" value="OGZ89042.1"/>
    <property type="molecule type" value="Genomic_DNA"/>
</dbReference>
<accession>A0A1G2JPN3</accession>
<dbReference type="Proteomes" id="UP000178935">
    <property type="component" value="Unassembled WGS sequence"/>
</dbReference>
<feature type="region of interest" description="Disordered" evidence="1">
    <location>
        <begin position="113"/>
        <end position="145"/>
    </location>
</feature>
<evidence type="ECO:0000313" key="3">
    <source>
        <dbReference type="Proteomes" id="UP000178935"/>
    </source>
</evidence>
<comment type="caution">
    <text evidence="2">The sequence shown here is derived from an EMBL/GenBank/DDBJ whole genome shotgun (WGS) entry which is preliminary data.</text>
</comment>
<organism evidence="2 3">
    <name type="scientific">Candidatus Staskawiczbacteria bacterium RIFOXYD1_FULL_32_13</name>
    <dbReference type="NCBI Taxonomy" id="1802234"/>
    <lineage>
        <taxon>Bacteria</taxon>
        <taxon>Candidatus Staskawicziibacteriota</taxon>
    </lineage>
</organism>
<feature type="non-terminal residue" evidence="2">
    <location>
        <position position="1"/>
    </location>
</feature>
<reference evidence="2 3" key="1">
    <citation type="journal article" date="2016" name="Nat. Commun.">
        <title>Thousands of microbial genomes shed light on interconnected biogeochemical processes in an aquifer system.</title>
        <authorList>
            <person name="Anantharaman K."/>
            <person name="Brown C.T."/>
            <person name="Hug L.A."/>
            <person name="Sharon I."/>
            <person name="Castelle C.J."/>
            <person name="Probst A.J."/>
            <person name="Thomas B.C."/>
            <person name="Singh A."/>
            <person name="Wilkins M.J."/>
            <person name="Karaoz U."/>
            <person name="Brodie E.L."/>
            <person name="Williams K.H."/>
            <person name="Hubbard S.S."/>
            <person name="Banfield J.F."/>
        </authorList>
    </citation>
    <scope>NUCLEOTIDE SEQUENCE [LARGE SCALE GENOMIC DNA]</scope>
</reference>
<gene>
    <name evidence="2" type="ORF">A2561_05320</name>
</gene>
<protein>
    <submittedName>
        <fullName evidence="2">Uncharacterized protein</fullName>
    </submittedName>
</protein>
<dbReference type="AlphaFoldDB" id="A0A1G2JPN3"/>
<proteinExistence type="predicted"/>
<evidence type="ECO:0000313" key="2">
    <source>
        <dbReference type="EMBL" id="OGZ89042.1"/>
    </source>
</evidence>
<evidence type="ECO:0000256" key="1">
    <source>
        <dbReference type="SAM" id="MobiDB-lite"/>
    </source>
</evidence>
<sequence length="145" mass="16615">PIIEYNLEKMTLSQIADLISNSWNNMPLQIDEYVEAMSQIESIEDKYGDYETGAEIVTYFLANAKSWQGDIAKDVKQHLNNLINNYGKQLEKIKNAKTGQPIQLTGYAVFDKDGNDTGKRFARKEDAEEYTKALRESENNNKKIK</sequence>